<organism evidence="2">
    <name type="scientific">viral metagenome</name>
    <dbReference type="NCBI Taxonomy" id="1070528"/>
    <lineage>
        <taxon>unclassified sequences</taxon>
        <taxon>metagenomes</taxon>
        <taxon>organismal metagenomes</taxon>
    </lineage>
</organism>
<evidence type="ECO:0000313" key="2">
    <source>
        <dbReference type="EMBL" id="QHU13869.1"/>
    </source>
</evidence>
<dbReference type="AlphaFoldDB" id="A0A6C0K825"/>
<sequence length="66" mass="7611">MPSRERTMKKRTIKNRKTKKQKRVHKKQRGGGPKCPNCGSTNTYCTSRIQATYHCNACGNEFTNSY</sequence>
<evidence type="ECO:0000256" key="1">
    <source>
        <dbReference type="SAM" id="MobiDB-lite"/>
    </source>
</evidence>
<feature type="compositionally biased region" description="Basic residues" evidence="1">
    <location>
        <begin position="7"/>
        <end position="29"/>
    </location>
</feature>
<protein>
    <submittedName>
        <fullName evidence="2">Uncharacterized protein</fullName>
    </submittedName>
</protein>
<dbReference type="EMBL" id="MN740827">
    <property type="protein sequence ID" value="QHU13869.1"/>
    <property type="molecule type" value="Genomic_DNA"/>
</dbReference>
<feature type="region of interest" description="Disordered" evidence="1">
    <location>
        <begin position="1"/>
        <end position="36"/>
    </location>
</feature>
<reference evidence="2" key="1">
    <citation type="journal article" date="2020" name="Nature">
        <title>Giant virus diversity and host interactions through global metagenomics.</title>
        <authorList>
            <person name="Schulz F."/>
            <person name="Roux S."/>
            <person name="Paez-Espino D."/>
            <person name="Jungbluth S."/>
            <person name="Walsh D.A."/>
            <person name="Denef V.J."/>
            <person name="McMahon K.D."/>
            <person name="Konstantinidis K.T."/>
            <person name="Eloe-Fadrosh E.A."/>
            <person name="Kyrpides N.C."/>
            <person name="Woyke T."/>
        </authorList>
    </citation>
    <scope>NUCLEOTIDE SEQUENCE</scope>
    <source>
        <strain evidence="2">GVMAG-S-1101182-85</strain>
    </source>
</reference>
<accession>A0A6C0K825</accession>
<proteinExistence type="predicted"/>
<name>A0A6C0K825_9ZZZZ</name>